<gene>
    <name evidence="1" type="ORF">SAMN04488026_101484</name>
</gene>
<dbReference type="GO" id="GO:0002143">
    <property type="term" value="P:tRNA wobble position uridine thiolation"/>
    <property type="evidence" value="ECO:0007669"/>
    <property type="project" value="InterPro"/>
</dbReference>
<dbReference type="Gene3D" id="3.40.1260.10">
    <property type="entry name" value="DsrEFH-like"/>
    <property type="match status" value="1"/>
</dbReference>
<evidence type="ECO:0000313" key="2">
    <source>
        <dbReference type="Proteomes" id="UP000199382"/>
    </source>
</evidence>
<name>A0A1G8S8I3_9RHOB</name>
<dbReference type="PANTHER" id="PTHR37526">
    <property type="entry name" value="PROTEIN TUSB"/>
    <property type="match status" value="1"/>
</dbReference>
<protein>
    <submittedName>
        <fullName evidence="1">tRNA 2-thiouridine synthesizing protein B</fullName>
    </submittedName>
</protein>
<dbReference type="Pfam" id="PF04077">
    <property type="entry name" value="DsrH"/>
    <property type="match status" value="1"/>
</dbReference>
<dbReference type="OrthoDB" id="9795117at2"/>
<dbReference type="InterPro" id="IPR027396">
    <property type="entry name" value="DsrEFH-like"/>
</dbReference>
<organism evidence="1 2">
    <name type="scientific">Aliiruegeria lutimaris</name>
    <dbReference type="NCBI Taxonomy" id="571298"/>
    <lineage>
        <taxon>Bacteria</taxon>
        <taxon>Pseudomonadati</taxon>
        <taxon>Pseudomonadota</taxon>
        <taxon>Alphaproteobacteria</taxon>
        <taxon>Rhodobacterales</taxon>
        <taxon>Roseobacteraceae</taxon>
        <taxon>Aliiruegeria</taxon>
    </lineage>
</organism>
<dbReference type="SUPFAM" id="SSF75169">
    <property type="entry name" value="DsrEFH-like"/>
    <property type="match status" value="1"/>
</dbReference>
<sequence>MSTLHIVNKSPFGHGSLLSCINHCKSGDAVLLIEDGVYGALSGSVVEHAVTTCAPSVSIYVLEGDAQARGLAPEKLIGTVKPVGYDGFVDLVAESDRTQSWL</sequence>
<dbReference type="Proteomes" id="UP000199382">
    <property type="component" value="Unassembled WGS sequence"/>
</dbReference>
<dbReference type="EMBL" id="FNEK01000014">
    <property type="protein sequence ID" value="SDJ25512.1"/>
    <property type="molecule type" value="Genomic_DNA"/>
</dbReference>
<dbReference type="PANTHER" id="PTHR37526:SF1">
    <property type="entry name" value="PROTEIN TUSB"/>
    <property type="match status" value="1"/>
</dbReference>
<dbReference type="STRING" id="571298.SAMN04488026_101484"/>
<proteinExistence type="predicted"/>
<evidence type="ECO:0000313" key="1">
    <source>
        <dbReference type="EMBL" id="SDJ25512.1"/>
    </source>
</evidence>
<dbReference type="RefSeq" id="WP_093153858.1">
    <property type="nucleotide sequence ID" value="NZ_FNEK01000014.1"/>
</dbReference>
<dbReference type="GO" id="GO:1990228">
    <property type="term" value="C:sulfurtransferase complex"/>
    <property type="evidence" value="ECO:0007669"/>
    <property type="project" value="TreeGrafter"/>
</dbReference>
<reference evidence="1 2" key="1">
    <citation type="submission" date="2016-10" db="EMBL/GenBank/DDBJ databases">
        <authorList>
            <person name="de Groot N.N."/>
        </authorList>
    </citation>
    <scope>NUCLEOTIDE SEQUENCE [LARGE SCALE GENOMIC DNA]</scope>
    <source>
        <strain evidence="1 2">DSM 25294</strain>
    </source>
</reference>
<dbReference type="NCBIfam" id="TIGR03011">
    <property type="entry name" value="sulf_tusB_dsrH"/>
    <property type="match status" value="1"/>
</dbReference>
<keyword evidence="2" id="KW-1185">Reference proteome</keyword>
<accession>A0A1G8S8I3</accession>
<dbReference type="AlphaFoldDB" id="A0A1G8S8I3"/>
<dbReference type="InterPro" id="IPR007215">
    <property type="entry name" value="Sulphur_relay_TusB/DsrH"/>
</dbReference>